<protein>
    <submittedName>
        <fullName evidence="1">Uncharacterized protein</fullName>
    </submittedName>
</protein>
<dbReference type="Proteomes" id="UP001054945">
    <property type="component" value="Unassembled WGS sequence"/>
</dbReference>
<reference evidence="1 2" key="1">
    <citation type="submission" date="2021-06" db="EMBL/GenBank/DDBJ databases">
        <title>Caerostris extrusa draft genome.</title>
        <authorList>
            <person name="Kono N."/>
            <person name="Arakawa K."/>
        </authorList>
    </citation>
    <scope>NUCLEOTIDE SEQUENCE [LARGE SCALE GENOMIC DNA]</scope>
</reference>
<comment type="caution">
    <text evidence="1">The sequence shown here is derived from an EMBL/GenBank/DDBJ whole genome shotgun (WGS) entry which is preliminary data.</text>
</comment>
<sequence>MWICACILHQRDLEDDIKLFHTYSNGFYGQRYFLREVPVRAAITKVLYDSACAPGEANIGFREGLGLFASAPEKRGKVVTYYDEKGLRGFVDYCEQRLQKCFTTLALCPWEANIGFREGLGLFASVPEKHGVVVTYFDEKGLRGFVDDVSSDASSDYKKCFTTLASAPGEANISFREGLGLFTPAPEKSGKVVTYYDEKGLRGFVDYVSSE</sequence>
<proteinExistence type="predicted"/>
<evidence type="ECO:0000313" key="2">
    <source>
        <dbReference type="Proteomes" id="UP001054945"/>
    </source>
</evidence>
<evidence type="ECO:0000313" key="1">
    <source>
        <dbReference type="EMBL" id="GIX95278.1"/>
    </source>
</evidence>
<keyword evidence="2" id="KW-1185">Reference proteome</keyword>
<dbReference type="AlphaFoldDB" id="A0AAV4PE11"/>
<dbReference type="EMBL" id="BPLR01004487">
    <property type="protein sequence ID" value="GIX95278.1"/>
    <property type="molecule type" value="Genomic_DNA"/>
</dbReference>
<gene>
    <name evidence="1" type="ORF">CEXT_773601</name>
</gene>
<organism evidence="1 2">
    <name type="scientific">Caerostris extrusa</name>
    <name type="common">Bark spider</name>
    <name type="synonym">Caerostris bankana</name>
    <dbReference type="NCBI Taxonomy" id="172846"/>
    <lineage>
        <taxon>Eukaryota</taxon>
        <taxon>Metazoa</taxon>
        <taxon>Ecdysozoa</taxon>
        <taxon>Arthropoda</taxon>
        <taxon>Chelicerata</taxon>
        <taxon>Arachnida</taxon>
        <taxon>Araneae</taxon>
        <taxon>Araneomorphae</taxon>
        <taxon>Entelegynae</taxon>
        <taxon>Araneoidea</taxon>
        <taxon>Araneidae</taxon>
        <taxon>Caerostris</taxon>
    </lineage>
</organism>
<name>A0AAV4PE11_CAEEX</name>
<accession>A0AAV4PE11</accession>